<comment type="similarity">
    <text evidence="1">Belongs to the UPF0047 family.</text>
</comment>
<dbReference type="InterPro" id="IPR001602">
    <property type="entry name" value="UPF0047_YjbQ-like"/>
</dbReference>
<dbReference type="Gene3D" id="2.60.120.460">
    <property type="entry name" value="YjbQ-like"/>
    <property type="match status" value="1"/>
</dbReference>
<dbReference type="InterPro" id="IPR035917">
    <property type="entry name" value="YjbQ-like_sf"/>
</dbReference>
<keyword evidence="3" id="KW-1185">Reference proteome</keyword>
<name>Q8EMU9_OCEIH</name>
<dbReference type="PANTHER" id="PTHR30615:SF8">
    <property type="entry name" value="UPF0047 PROTEIN C4A8.02C"/>
    <property type="match status" value="1"/>
</dbReference>
<sequence>MASNVQSFQIQTDQKQTFIRLDNYLNDILKQSNVQNGIMVVFCPHTTAAITINENADPDVKKDLSLGLNETFPNKDGYVHFEGNSDGHMKSSLVGANETLIISDGELILGTWQSVYFSEFDGPRNRTVHVKIIEG</sequence>
<evidence type="ECO:0000256" key="1">
    <source>
        <dbReference type="ARBA" id="ARBA00005534"/>
    </source>
</evidence>
<protein>
    <submittedName>
        <fullName evidence="2">Hypothetical conserved protein</fullName>
    </submittedName>
</protein>
<dbReference type="Proteomes" id="UP000000822">
    <property type="component" value="Chromosome"/>
</dbReference>
<dbReference type="PANTHER" id="PTHR30615">
    <property type="entry name" value="UNCHARACTERIZED PROTEIN YJBQ-RELATED"/>
    <property type="match status" value="1"/>
</dbReference>
<organism evidence="2 3">
    <name type="scientific">Oceanobacillus iheyensis (strain DSM 14371 / CIP 107618 / JCM 11309 / KCTC 3954 / HTE831)</name>
    <dbReference type="NCBI Taxonomy" id="221109"/>
    <lineage>
        <taxon>Bacteria</taxon>
        <taxon>Bacillati</taxon>
        <taxon>Bacillota</taxon>
        <taxon>Bacilli</taxon>
        <taxon>Bacillales</taxon>
        <taxon>Bacillaceae</taxon>
        <taxon>Oceanobacillus</taxon>
    </lineage>
</organism>
<dbReference type="AlphaFoldDB" id="Q8EMU9"/>
<evidence type="ECO:0000313" key="2">
    <source>
        <dbReference type="EMBL" id="BAC14697.1"/>
    </source>
</evidence>
<dbReference type="SUPFAM" id="SSF111038">
    <property type="entry name" value="YjbQ-like"/>
    <property type="match status" value="1"/>
</dbReference>
<dbReference type="EMBL" id="BA000028">
    <property type="protein sequence ID" value="BAC14697.1"/>
    <property type="molecule type" value="Genomic_DNA"/>
</dbReference>
<gene>
    <name evidence="2" type="ordered locus">OB2741</name>
</gene>
<dbReference type="RefSeq" id="WP_011067135.1">
    <property type="nucleotide sequence ID" value="NC_004193.1"/>
</dbReference>
<reference evidence="2 3" key="1">
    <citation type="journal article" date="2001" name="FEMS Microbiol. Lett.">
        <title>Oceanobacillus iheyensis gen. nov., sp. nov., a deep-sea extremely halotolerant and alkaliphilic species isolated from a depth of 1050 m on the Iheya Ridge.</title>
        <authorList>
            <person name="Lu J."/>
            <person name="Nogi Y."/>
            <person name="Takami H."/>
        </authorList>
    </citation>
    <scope>NUCLEOTIDE SEQUENCE [LARGE SCALE GENOMIC DNA]</scope>
    <source>
        <strain evidence="3">DSM 14371 / CIP 107618 / JCM 11309 / KCTC 3954 / HTE831</strain>
    </source>
</reference>
<dbReference type="OrthoDB" id="9801725at2"/>
<dbReference type="PIRSF" id="PIRSF004681">
    <property type="entry name" value="UCP004681"/>
    <property type="match status" value="1"/>
</dbReference>
<dbReference type="KEGG" id="oih:OB2741"/>
<dbReference type="HOGENOM" id="CLU_096980_1_1_9"/>
<accession>Q8EMU9</accession>
<dbReference type="PhylomeDB" id="Q8EMU9"/>
<dbReference type="NCBIfam" id="TIGR00149">
    <property type="entry name" value="TIGR00149_YjbQ"/>
    <property type="match status" value="1"/>
</dbReference>
<proteinExistence type="inferred from homology"/>
<dbReference type="Pfam" id="PF01894">
    <property type="entry name" value="YjbQ"/>
    <property type="match status" value="1"/>
</dbReference>
<dbReference type="STRING" id="221109.gene:10734993"/>
<dbReference type="eggNOG" id="COG0432">
    <property type="taxonomic scope" value="Bacteria"/>
</dbReference>
<evidence type="ECO:0000313" key="3">
    <source>
        <dbReference type="Proteomes" id="UP000000822"/>
    </source>
</evidence>
<reference evidence="2 3" key="2">
    <citation type="journal article" date="2002" name="Nucleic Acids Res.">
        <title>Genome sequence of Oceanobacillus iheyensis isolated from the Iheya Ridge and its unexpected adaptive capabilities to extreme environments.</title>
        <authorList>
            <person name="Takami H."/>
            <person name="Takaki Y."/>
            <person name="Uchiyama I."/>
        </authorList>
    </citation>
    <scope>NUCLEOTIDE SEQUENCE [LARGE SCALE GENOMIC DNA]</scope>
    <source>
        <strain evidence="3">DSM 14371 / CIP 107618 / JCM 11309 / KCTC 3954 / HTE831</strain>
    </source>
</reference>